<proteinExistence type="predicted"/>
<evidence type="ECO:0000313" key="2">
    <source>
        <dbReference type="Proteomes" id="UP000266172"/>
    </source>
</evidence>
<dbReference type="CDD" id="cd09644">
    <property type="entry name" value="Csn2"/>
    <property type="match status" value="1"/>
</dbReference>
<name>A0A395V7X7_9FIRM</name>
<comment type="caution">
    <text evidence="1">The sequence shown here is derived from an EMBL/GenBank/DDBJ whole genome shotgun (WGS) entry which is preliminary data.</text>
</comment>
<dbReference type="Pfam" id="PF09711">
    <property type="entry name" value="Cas_Csn2"/>
    <property type="match status" value="1"/>
</dbReference>
<dbReference type="Gene3D" id="3.40.50.11940">
    <property type="match status" value="2"/>
</dbReference>
<organism evidence="1 2">
    <name type="scientific">Roseburia hominis</name>
    <dbReference type="NCBI Taxonomy" id="301301"/>
    <lineage>
        <taxon>Bacteria</taxon>
        <taxon>Bacillati</taxon>
        <taxon>Bacillota</taxon>
        <taxon>Clostridia</taxon>
        <taxon>Lachnospirales</taxon>
        <taxon>Lachnospiraceae</taxon>
        <taxon>Roseburia</taxon>
    </lineage>
</organism>
<evidence type="ECO:0000313" key="1">
    <source>
        <dbReference type="EMBL" id="RGS41326.1"/>
    </source>
</evidence>
<protein>
    <submittedName>
        <fullName evidence="1">Type II-A CRISPR-associated protein Csn2</fullName>
    </submittedName>
</protein>
<dbReference type="AlphaFoldDB" id="A0A395V7X7"/>
<dbReference type="InterPro" id="IPR038600">
    <property type="entry name" value="Csn2_sf"/>
</dbReference>
<dbReference type="InterPro" id="IPR010146">
    <property type="entry name" value="CRISPR-assoc_prot_Csn2-typ"/>
</dbReference>
<sequence length="221" mass="25735">MKLVHVNMERKLLDDNVVTEWVIEAPEEFTRYVQELYMQCEGAAGDFVLSDGEKELGIAKNVEFLDSVLDLDVNERKILGKLYADLEQLAYSEKFVVRTQEMIQYLRTYIFELEQETDFMLDVDDGVDMSAIFKGNGVKLETVETGILEKIVHYIKVVRLLLKKQVFVFVNVRSYLTVRQVEQLIKEAAYQEVQILLIENVMRDCVNSERRCIIDSDKCEI</sequence>
<dbReference type="EMBL" id="QRVL01000003">
    <property type="protein sequence ID" value="RGS41326.1"/>
    <property type="molecule type" value="Genomic_DNA"/>
</dbReference>
<reference evidence="1 2" key="1">
    <citation type="submission" date="2018-08" db="EMBL/GenBank/DDBJ databases">
        <title>A genome reference for cultivated species of the human gut microbiota.</title>
        <authorList>
            <person name="Zou Y."/>
            <person name="Xue W."/>
            <person name="Luo G."/>
        </authorList>
    </citation>
    <scope>NUCLEOTIDE SEQUENCE [LARGE SCALE GENOMIC DNA]</scope>
    <source>
        <strain evidence="1 2">AF22-12AC</strain>
    </source>
</reference>
<accession>A0A395V7X7</accession>
<gene>
    <name evidence="1" type="primary">csn2</name>
    <name evidence="1" type="ORF">DWX93_06670</name>
</gene>
<dbReference type="Proteomes" id="UP000266172">
    <property type="component" value="Unassembled WGS sequence"/>
</dbReference>
<dbReference type="NCBIfam" id="TIGR01866">
    <property type="entry name" value="cas_Csn2"/>
    <property type="match status" value="1"/>
</dbReference>